<accession>A0ABN3CD13</accession>
<dbReference type="Gene3D" id="3.40.50.410">
    <property type="entry name" value="von Willebrand factor, type A domain"/>
    <property type="match status" value="1"/>
</dbReference>
<name>A0ABN3CD13_9ACTN</name>
<proteinExistence type="predicted"/>
<sequence length="390" mass="41509">MPGGGSGLRKAQDVPLPPGAIVPVELHQPEPGGATLVGVFQDASGGCLATLTDEHRLMVELAGLPEGTTRVVLAAEVAGGSLSGMSGLRCAVGSGLVVLSGAAAGAATPEPVHLLGECYLREGAWWFREIGYGLAGEADLTRALGPEAAGYHLRRSATHSARAVPVPDAAVGRERAAPPDPAGRPVRGLLPMASLESARMVGERRVRGPVSLEVAVDLSYSMEQYSGLRTAALRSLGEFARREMADGDLLSSVAFAGRAAVLVPPVEVRRLGQVTDHPQGSVGEGTLLEPAIRLLVKLRGRRPVKPWGCSLMVISDGEFFDDAYRLDPIMQRTGYQDVHLVVPESADRLTTRSHRWHRRATLWRFRDADQLGLIYGTVFATMTGQRLEGR</sequence>
<reference evidence="2 3" key="1">
    <citation type="journal article" date="2019" name="Int. J. Syst. Evol. Microbiol.">
        <title>The Global Catalogue of Microorganisms (GCM) 10K type strain sequencing project: providing services to taxonomists for standard genome sequencing and annotation.</title>
        <authorList>
            <consortium name="The Broad Institute Genomics Platform"/>
            <consortium name="The Broad Institute Genome Sequencing Center for Infectious Disease"/>
            <person name="Wu L."/>
            <person name="Ma J."/>
        </authorList>
    </citation>
    <scope>NUCLEOTIDE SEQUENCE [LARGE SCALE GENOMIC DNA]</scope>
    <source>
        <strain evidence="2 3">JCM 16114</strain>
    </source>
</reference>
<dbReference type="EMBL" id="BAAAQX010000006">
    <property type="protein sequence ID" value="GAA2207281.1"/>
    <property type="molecule type" value="Genomic_DNA"/>
</dbReference>
<dbReference type="CDD" id="cd00198">
    <property type="entry name" value="vWFA"/>
    <property type="match status" value="1"/>
</dbReference>
<evidence type="ECO:0000313" key="2">
    <source>
        <dbReference type="EMBL" id="GAA2207281.1"/>
    </source>
</evidence>
<organism evidence="2 3">
    <name type="scientific">Nonomuraea monospora</name>
    <dbReference type="NCBI Taxonomy" id="568818"/>
    <lineage>
        <taxon>Bacteria</taxon>
        <taxon>Bacillati</taxon>
        <taxon>Actinomycetota</taxon>
        <taxon>Actinomycetes</taxon>
        <taxon>Streptosporangiales</taxon>
        <taxon>Streptosporangiaceae</taxon>
        <taxon>Nonomuraea</taxon>
    </lineage>
</organism>
<keyword evidence="3" id="KW-1185">Reference proteome</keyword>
<protein>
    <recommendedName>
        <fullName evidence="4">VWFA domain-containing protein</fullName>
    </recommendedName>
</protein>
<dbReference type="Proteomes" id="UP001499843">
    <property type="component" value="Unassembled WGS sequence"/>
</dbReference>
<gene>
    <name evidence="2" type="ORF">GCM10009850_027390</name>
</gene>
<evidence type="ECO:0000313" key="3">
    <source>
        <dbReference type="Proteomes" id="UP001499843"/>
    </source>
</evidence>
<evidence type="ECO:0008006" key="4">
    <source>
        <dbReference type="Google" id="ProtNLM"/>
    </source>
</evidence>
<evidence type="ECO:0000256" key="1">
    <source>
        <dbReference type="SAM" id="MobiDB-lite"/>
    </source>
</evidence>
<dbReference type="InterPro" id="IPR036465">
    <property type="entry name" value="vWFA_dom_sf"/>
</dbReference>
<feature type="region of interest" description="Disordered" evidence="1">
    <location>
        <begin position="167"/>
        <end position="188"/>
    </location>
</feature>
<comment type="caution">
    <text evidence="2">The sequence shown here is derived from an EMBL/GenBank/DDBJ whole genome shotgun (WGS) entry which is preliminary data.</text>
</comment>
<dbReference type="Gene3D" id="2.60.60.30">
    <property type="entry name" value="sav2460 like domains"/>
    <property type="match status" value="1"/>
</dbReference>
<dbReference type="SUPFAM" id="SSF53300">
    <property type="entry name" value="vWA-like"/>
    <property type="match status" value="1"/>
</dbReference>